<proteinExistence type="predicted"/>
<feature type="region of interest" description="Disordered" evidence="1">
    <location>
        <begin position="98"/>
        <end position="125"/>
    </location>
</feature>
<accession>A0A8S5R4K2</accession>
<evidence type="ECO:0000256" key="1">
    <source>
        <dbReference type="SAM" id="MobiDB-lite"/>
    </source>
</evidence>
<feature type="compositionally biased region" description="Basic and acidic residues" evidence="1">
    <location>
        <begin position="116"/>
        <end position="125"/>
    </location>
</feature>
<sequence>MANKDLRTCMLCRKKYSFCPVCNPEDKSKPTWYFCWCSDNCHEIDRIASAYEDGRITDIEAKEKLSKLDLSKKDNFGESYQKSIASIMKAQVKKTINKKEKKTDNESVKNDIVAEVEEKTDGNVE</sequence>
<organism evidence="2">
    <name type="scientific">Siphoviridae sp. ctEkS11</name>
    <dbReference type="NCBI Taxonomy" id="2827272"/>
    <lineage>
        <taxon>Viruses</taxon>
        <taxon>Duplodnaviria</taxon>
        <taxon>Heunggongvirae</taxon>
        <taxon>Uroviricota</taxon>
        <taxon>Caudoviricetes</taxon>
    </lineage>
</organism>
<evidence type="ECO:0000313" key="2">
    <source>
        <dbReference type="EMBL" id="DAE26050.1"/>
    </source>
</evidence>
<name>A0A8S5R4K2_9CAUD</name>
<dbReference type="EMBL" id="BK015807">
    <property type="protein sequence ID" value="DAE26050.1"/>
    <property type="molecule type" value="Genomic_DNA"/>
</dbReference>
<protein>
    <submittedName>
        <fullName evidence="2">DNA gyrase inhibitor</fullName>
    </submittedName>
</protein>
<feature type="compositionally biased region" description="Basic and acidic residues" evidence="1">
    <location>
        <begin position="98"/>
        <end position="109"/>
    </location>
</feature>
<reference evidence="2" key="1">
    <citation type="journal article" date="2021" name="Proc. Natl. Acad. Sci. U.S.A.">
        <title>A Catalog of Tens of Thousands of Viruses from Human Metagenomes Reveals Hidden Associations with Chronic Diseases.</title>
        <authorList>
            <person name="Tisza M.J."/>
            <person name="Buck C.B."/>
        </authorList>
    </citation>
    <scope>NUCLEOTIDE SEQUENCE</scope>
    <source>
        <strain evidence="2">CtEkS11</strain>
    </source>
</reference>